<dbReference type="RefSeq" id="WP_205101645.1">
    <property type="nucleotide sequence ID" value="NZ_JACJJC010000002.1"/>
</dbReference>
<dbReference type="GO" id="GO:0016740">
    <property type="term" value="F:transferase activity"/>
    <property type="evidence" value="ECO:0007669"/>
    <property type="project" value="UniProtKB-KW"/>
</dbReference>
<dbReference type="Gene3D" id="3.10.520.10">
    <property type="entry name" value="ApbE-like domains"/>
    <property type="match status" value="1"/>
</dbReference>
<reference evidence="13 14" key="1">
    <citation type="journal article" date="2021" name="Sci. Rep.">
        <title>The distribution of antibiotic resistance genes in chicken gut microbiota commensals.</title>
        <authorList>
            <person name="Juricova H."/>
            <person name="Matiasovicova J."/>
            <person name="Kubasova T."/>
            <person name="Cejkova D."/>
            <person name="Rychlik I."/>
        </authorList>
    </citation>
    <scope>NUCLEOTIDE SEQUENCE [LARGE SCALE GENOMIC DNA]</scope>
    <source>
        <strain evidence="13 14">An829</strain>
    </source>
</reference>
<dbReference type="PANTHER" id="PTHR30040">
    <property type="entry name" value="THIAMINE BIOSYNTHESIS LIPOPROTEIN APBE"/>
    <property type="match status" value="1"/>
</dbReference>
<dbReference type="InterPro" id="IPR024932">
    <property type="entry name" value="ApbE"/>
</dbReference>
<keyword evidence="4 11" id="KW-0285">Flavoprotein</keyword>
<comment type="similarity">
    <text evidence="11">Belongs to the ApbE family.</text>
</comment>
<evidence type="ECO:0000256" key="10">
    <source>
        <dbReference type="ARBA" id="ARBA00048540"/>
    </source>
</evidence>
<evidence type="ECO:0000256" key="8">
    <source>
        <dbReference type="ARBA" id="ARBA00022842"/>
    </source>
</evidence>
<comment type="caution">
    <text evidence="13">The sequence shown here is derived from an EMBL/GenBank/DDBJ whole genome shotgun (WGS) entry which is preliminary data.</text>
</comment>
<protein>
    <recommendedName>
        <fullName evidence="3 11">FAD:protein FMN transferase</fullName>
        <ecNumber evidence="2 11">2.7.1.180</ecNumber>
    </recommendedName>
    <alternativeName>
        <fullName evidence="9 11">Flavin transferase</fullName>
    </alternativeName>
</protein>
<comment type="cofactor">
    <cofactor evidence="1">
        <name>Mg(2+)</name>
        <dbReference type="ChEBI" id="CHEBI:18420"/>
    </cofactor>
</comment>
<gene>
    <name evidence="13" type="ORF">H6A60_01700</name>
</gene>
<accession>A0ABS2DPE9</accession>
<evidence type="ECO:0000256" key="2">
    <source>
        <dbReference type="ARBA" id="ARBA00011955"/>
    </source>
</evidence>
<evidence type="ECO:0000313" key="13">
    <source>
        <dbReference type="EMBL" id="MBM6703222.1"/>
    </source>
</evidence>
<name>A0ABS2DPE9_9BURK</name>
<evidence type="ECO:0000256" key="9">
    <source>
        <dbReference type="ARBA" id="ARBA00031306"/>
    </source>
</evidence>
<sequence length="364" mass="39461">MRFSAAVLSACLSLAFMGGIQATWAQDNASAQTTAPTAQATEYEASWQSLHMGTLVTAKVFGQTPDEVKRLGAIVESEIVRFDDMMSVHKETALNEVNRSAGEWVEVTPEIAEMTREALEVADLTDSAFEPTIGPIVNLWKIGFGGHSVPSDAAIAEALKHVNHRTVALKEEDGRHFLRIEKGQNIDMGAIAKGYIGQKLADRLKKEGAKHALLDLGGNVVAVGEKYENHPWRVGLQRPDQTRGAYFAVVSANDESVITSGAYERNFEKDGKKYGHILSAKTGRPVATDLSSVTILDKNGARADALCTALFGMGVSAAERFLEEHPDVHAVLLSSDMKTALVSDAIKDRVRVTDPEIVVKIIKH</sequence>
<evidence type="ECO:0000256" key="7">
    <source>
        <dbReference type="ARBA" id="ARBA00022827"/>
    </source>
</evidence>
<keyword evidence="7 11" id="KW-0274">FAD</keyword>
<keyword evidence="12" id="KW-0732">Signal</keyword>
<evidence type="ECO:0000256" key="11">
    <source>
        <dbReference type="PIRNR" id="PIRNR006268"/>
    </source>
</evidence>
<feature type="signal peptide" evidence="12">
    <location>
        <begin position="1"/>
        <end position="25"/>
    </location>
</feature>
<keyword evidence="8 11" id="KW-0460">Magnesium</keyword>
<evidence type="ECO:0000313" key="14">
    <source>
        <dbReference type="Proteomes" id="UP000715095"/>
    </source>
</evidence>
<evidence type="ECO:0000256" key="4">
    <source>
        <dbReference type="ARBA" id="ARBA00022630"/>
    </source>
</evidence>
<dbReference type="EC" id="2.7.1.180" evidence="2 11"/>
<keyword evidence="5 11" id="KW-0808">Transferase</keyword>
<dbReference type="Proteomes" id="UP000715095">
    <property type="component" value="Unassembled WGS sequence"/>
</dbReference>
<evidence type="ECO:0000256" key="12">
    <source>
        <dbReference type="SAM" id="SignalP"/>
    </source>
</evidence>
<evidence type="ECO:0000256" key="5">
    <source>
        <dbReference type="ARBA" id="ARBA00022679"/>
    </source>
</evidence>
<evidence type="ECO:0000256" key="1">
    <source>
        <dbReference type="ARBA" id="ARBA00001946"/>
    </source>
</evidence>
<evidence type="ECO:0000256" key="3">
    <source>
        <dbReference type="ARBA" id="ARBA00016337"/>
    </source>
</evidence>
<organism evidence="13 14">
    <name type="scientific">Sutterella massiliensis</name>
    <dbReference type="NCBI Taxonomy" id="1816689"/>
    <lineage>
        <taxon>Bacteria</taxon>
        <taxon>Pseudomonadati</taxon>
        <taxon>Pseudomonadota</taxon>
        <taxon>Betaproteobacteria</taxon>
        <taxon>Burkholderiales</taxon>
        <taxon>Sutterellaceae</taxon>
        <taxon>Sutterella</taxon>
    </lineage>
</organism>
<dbReference type="Pfam" id="PF02424">
    <property type="entry name" value="ApbE"/>
    <property type="match status" value="1"/>
</dbReference>
<evidence type="ECO:0000256" key="6">
    <source>
        <dbReference type="ARBA" id="ARBA00022723"/>
    </source>
</evidence>
<comment type="catalytic activity">
    <reaction evidence="10 11">
        <text>L-threonyl-[protein] + FAD = FMN-L-threonyl-[protein] + AMP + H(+)</text>
        <dbReference type="Rhea" id="RHEA:36847"/>
        <dbReference type="Rhea" id="RHEA-COMP:11060"/>
        <dbReference type="Rhea" id="RHEA-COMP:11061"/>
        <dbReference type="ChEBI" id="CHEBI:15378"/>
        <dbReference type="ChEBI" id="CHEBI:30013"/>
        <dbReference type="ChEBI" id="CHEBI:57692"/>
        <dbReference type="ChEBI" id="CHEBI:74257"/>
        <dbReference type="ChEBI" id="CHEBI:456215"/>
        <dbReference type="EC" id="2.7.1.180"/>
    </reaction>
</comment>
<keyword evidence="6 11" id="KW-0479">Metal-binding</keyword>
<dbReference type="SUPFAM" id="SSF143631">
    <property type="entry name" value="ApbE-like"/>
    <property type="match status" value="1"/>
</dbReference>
<dbReference type="EMBL" id="JACJJC010000002">
    <property type="protein sequence ID" value="MBM6703222.1"/>
    <property type="molecule type" value="Genomic_DNA"/>
</dbReference>
<feature type="chain" id="PRO_5045244744" description="FAD:protein FMN transferase" evidence="12">
    <location>
        <begin position="26"/>
        <end position="364"/>
    </location>
</feature>
<dbReference type="PIRSF" id="PIRSF006268">
    <property type="entry name" value="ApbE"/>
    <property type="match status" value="1"/>
</dbReference>
<dbReference type="InterPro" id="IPR003374">
    <property type="entry name" value="ApbE-like_sf"/>
</dbReference>
<keyword evidence="14" id="KW-1185">Reference proteome</keyword>
<dbReference type="PANTHER" id="PTHR30040:SF2">
    <property type="entry name" value="FAD:PROTEIN FMN TRANSFERASE"/>
    <property type="match status" value="1"/>
</dbReference>
<proteinExistence type="inferred from homology"/>